<protein>
    <recommendedName>
        <fullName evidence="3">Transposase</fullName>
    </recommendedName>
</protein>
<name>A0ABM5U8Z1_YERAE</name>
<organism evidence="1 2">
    <name type="scientific">Yersinia aleksiciae</name>
    <dbReference type="NCBI Taxonomy" id="263819"/>
    <lineage>
        <taxon>Bacteria</taxon>
        <taxon>Pseudomonadati</taxon>
        <taxon>Pseudomonadota</taxon>
        <taxon>Gammaproteobacteria</taxon>
        <taxon>Enterobacterales</taxon>
        <taxon>Yersiniaceae</taxon>
        <taxon>Yersinia</taxon>
    </lineage>
</organism>
<gene>
    <name evidence="1" type="ORF">ACZ76_01205</name>
</gene>
<evidence type="ECO:0008006" key="3">
    <source>
        <dbReference type="Google" id="ProtNLM"/>
    </source>
</evidence>
<evidence type="ECO:0000313" key="2">
    <source>
        <dbReference type="Proteomes" id="UP000069914"/>
    </source>
</evidence>
<proteinExistence type="predicted"/>
<reference evidence="1 2" key="1">
    <citation type="journal article" date="2015" name="Genome Announc.">
        <title>De Novo Genome Sequence of Yersinia aleksiciae Y159T.</title>
        <authorList>
            <person name="Sprague L.D."/>
            <person name="Neubauer H."/>
        </authorList>
    </citation>
    <scope>NUCLEOTIDE SEQUENCE [LARGE SCALE GENOMIC DNA]</scope>
    <source>
        <strain evidence="1 2">159</strain>
    </source>
</reference>
<dbReference type="EMBL" id="CP011975">
    <property type="protein sequence ID" value="AKP32269.1"/>
    <property type="molecule type" value="Genomic_DNA"/>
</dbReference>
<keyword evidence="2" id="KW-1185">Reference proteome</keyword>
<dbReference type="Proteomes" id="UP000069914">
    <property type="component" value="Chromosome"/>
</dbReference>
<sequence length="73" mass="8871">MHQCTLIQGGINLAIIPCKKEHQEYNKWLFWLYFRQLIKNLVFACQKELLLKAGHELMRLGLWYRPIYARHLE</sequence>
<accession>A0ABM5U8Z1</accession>
<evidence type="ECO:0000313" key="1">
    <source>
        <dbReference type="EMBL" id="AKP32269.1"/>
    </source>
</evidence>